<sequence length="146" mass="16380">MMGLRKREIGSWDKSLTLHILDGPGDDIEHVLKFRTIINQTQRRAIIEPPEQEREPDRPLQRCRDQEQRPGVVIGLQQRQEAQSSVSQTPSKNAPLADARSLAGSDTNNEVNTRSDDLVEPVALTPPSTRSRGTGRRRPPPLPPPR</sequence>
<dbReference type="EMBL" id="LFIW01001820">
    <property type="protein sequence ID" value="KZL80718.1"/>
    <property type="molecule type" value="Genomic_DNA"/>
</dbReference>
<protein>
    <submittedName>
        <fullName evidence="2">Uncharacterized protein</fullName>
    </submittedName>
</protein>
<accession>A0A161W9H4</accession>
<evidence type="ECO:0000256" key="1">
    <source>
        <dbReference type="SAM" id="MobiDB-lite"/>
    </source>
</evidence>
<feature type="compositionally biased region" description="Basic and acidic residues" evidence="1">
    <location>
        <begin position="51"/>
        <end position="68"/>
    </location>
</feature>
<evidence type="ECO:0000313" key="2">
    <source>
        <dbReference type="EMBL" id="KZL80718.1"/>
    </source>
</evidence>
<name>A0A161W9H4_COLIC</name>
<keyword evidence="3" id="KW-1185">Reference proteome</keyword>
<organism evidence="2 3">
    <name type="scientific">Colletotrichum incanum</name>
    <name type="common">Soybean anthracnose fungus</name>
    <dbReference type="NCBI Taxonomy" id="1573173"/>
    <lineage>
        <taxon>Eukaryota</taxon>
        <taxon>Fungi</taxon>
        <taxon>Dikarya</taxon>
        <taxon>Ascomycota</taxon>
        <taxon>Pezizomycotina</taxon>
        <taxon>Sordariomycetes</taxon>
        <taxon>Hypocreomycetidae</taxon>
        <taxon>Glomerellales</taxon>
        <taxon>Glomerellaceae</taxon>
        <taxon>Colletotrichum</taxon>
        <taxon>Colletotrichum spaethianum species complex</taxon>
    </lineage>
</organism>
<dbReference type="AlphaFoldDB" id="A0A161W9H4"/>
<comment type="caution">
    <text evidence="2">The sequence shown here is derived from an EMBL/GenBank/DDBJ whole genome shotgun (WGS) entry which is preliminary data.</text>
</comment>
<evidence type="ECO:0000313" key="3">
    <source>
        <dbReference type="Proteomes" id="UP000076584"/>
    </source>
</evidence>
<dbReference type="Proteomes" id="UP000076584">
    <property type="component" value="Unassembled WGS sequence"/>
</dbReference>
<feature type="region of interest" description="Disordered" evidence="1">
    <location>
        <begin position="43"/>
        <end position="146"/>
    </location>
</feature>
<reference evidence="2 3" key="1">
    <citation type="submission" date="2015-06" db="EMBL/GenBank/DDBJ databases">
        <title>Survival trade-offs in plant roots during colonization by closely related pathogenic and mutualistic fungi.</title>
        <authorList>
            <person name="Hacquard S."/>
            <person name="Kracher B."/>
            <person name="Hiruma K."/>
            <person name="Weinman A."/>
            <person name="Muench P."/>
            <person name="Garrido Oter R."/>
            <person name="Ver Loren van Themaat E."/>
            <person name="Dallerey J.-F."/>
            <person name="Damm U."/>
            <person name="Henrissat B."/>
            <person name="Lespinet O."/>
            <person name="Thon M."/>
            <person name="Kemen E."/>
            <person name="McHardy A.C."/>
            <person name="Schulze-Lefert P."/>
            <person name="O'Connell R.J."/>
        </authorList>
    </citation>
    <scope>NUCLEOTIDE SEQUENCE [LARGE SCALE GENOMIC DNA]</scope>
    <source>
        <strain evidence="2 3">MAFF 238704</strain>
    </source>
</reference>
<feature type="compositionally biased region" description="Polar residues" evidence="1">
    <location>
        <begin position="77"/>
        <end position="92"/>
    </location>
</feature>
<proteinExistence type="predicted"/>
<gene>
    <name evidence="2" type="ORF">CI238_09491</name>
</gene>